<dbReference type="Pfam" id="PF00441">
    <property type="entry name" value="Acyl-CoA_dh_1"/>
    <property type="match status" value="1"/>
</dbReference>
<dbReference type="PANTHER" id="PTHR43884:SF20">
    <property type="entry name" value="ACYL-COA DEHYDROGENASE FADE28"/>
    <property type="match status" value="1"/>
</dbReference>
<dbReference type="GO" id="GO:0003995">
    <property type="term" value="F:acyl-CoA dehydrogenase activity"/>
    <property type="evidence" value="ECO:0007669"/>
    <property type="project" value="TreeGrafter"/>
</dbReference>
<protein>
    <submittedName>
        <fullName evidence="8">Acyl-CoA dehydrogenase</fullName>
    </submittedName>
</protein>
<keyword evidence="9" id="KW-1185">Reference proteome</keyword>
<evidence type="ECO:0000256" key="3">
    <source>
        <dbReference type="ARBA" id="ARBA00022630"/>
    </source>
</evidence>
<comment type="caution">
    <text evidence="8">The sequence shown here is derived from an EMBL/GenBank/DDBJ whole genome shotgun (WGS) entry which is preliminary data.</text>
</comment>
<comment type="similarity">
    <text evidence="2">Belongs to the acyl-CoA dehydrogenase family.</text>
</comment>
<accession>A0A4R6QEK8</accession>
<name>A0A4R6QEK8_9BURK</name>
<keyword evidence="3" id="KW-0285">Flavoprotein</keyword>
<dbReference type="RefSeq" id="WP_133703933.1">
    <property type="nucleotide sequence ID" value="NZ_SNXS01000016.1"/>
</dbReference>
<evidence type="ECO:0000259" key="7">
    <source>
        <dbReference type="Pfam" id="PF02771"/>
    </source>
</evidence>
<feature type="domain" description="Acyl-CoA dehydrogenase/oxidase N-terminal" evidence="7">
    <location>
        <begin position="7"/>
        <end position="120"/>
    </location>
</feature>
<comment type="cofactor">
    <cofactor evidence="1">
        <name>FAD</name>
        <dbReference type="ChEBI" id="CHEBI:57692"/>
    </cofactor>
</comment>
<evidence type="ECO:0000256" key="1">
    <source>
        <dbReference type="ARBA" id="ARBA00001974"/>
    </source>
</evidence>
<dbReference type="PANTHER" id="PTHR43884">
    <property type="entry name" value="ACYL-COA DEHYDROGENASE"/>
    <property type="match status" value="1"/>
</dbReference>
<dbReference type="Gene3D" id="1.20.140.10">
    <property type="entry name" value="Butyryl-CoA Dehydrogenase, subunit A, domain 3"/>
    <property type="match status" value="1"/>
</dbReference>
<dbReference type="Gene3D" id="1.10.540.10">
    <property type="entry name" value="Acyl-CoA dehydrogenase/oxidase, N-terminal domain"/>
    <property type="match status" value="1"/>
</dbReference>
<feature type="domain" description="Acyl-CoA dehydrogenase/oxidase C-terminal" evidence="6">
    <location>
        <begin position="215"/>
        <end position="348"/>
    </location>
</feature>
<organism evidence="8 9">
    <name type="scientific">Roseateles toxinivorans</name>
    <dbReference type="NCBI Taxonomy" id="270368"/>
    <lineage>
        <taxon>Bacteria</taxon>
        <taxon>Pseudomonadati</taxon>
        <taxon>Pseudomonadota</taxon>
        <taxon>Betaproteobacteria</taxon>
        <taxon>Burkholderiales</taxon>
        <taxon>Sphaerotilaceae</taxon>
        <taxon>Roseateles</taxon>
    </lineage>
</organism>
<evidence type="ECO:0000313" key="9">
    <source>
        <dbReference type="Proteomes" id="UP000295361"/>
    </source>
</evidence>
<dbReference type="InterPro" id="IPR013786">
    <property type="entry name" value="AcylCoA_DH/ox_N"/>
</dbReference>
<evidence type="ECO:0000256" key="2">
    <source>
        <dbReference type="ARBA" id="ARBA00009347"/>
    </source>
</evidence>
<gene>
    <name evidence="8" type="ORF">DES47_11635</name>
</gene>
<dbReference type="OrthoDB" id="8523432at2"/>
<dbReference type="Proteomes" id="UP000295361">
    <property type="component" value="Unassembled WGS sequence"/>
</dbReference>
<sequence>MNFDIPDDCQAIAAEVRRVLAQTCPMDEVRRCLDEAAPSAATWRALADLGVLGSAVPERWGGSGGSGGSALALAACAAEIGWACAPVPMLASVYLATEALLMADDDALRERWLPGLAGGDLVGSVALAPAALHCRDGRLSGALPLVPAGATAAFVIVACDGVLWCVDLDHVGVVRRPLRVLDPGSPLAQIDLDGVPALVLGEAALEDTLHDRAAALLSMEQLGGADRALEMARAYALERRTFGRVVASYQAIKHKLADIWVKNEIARGHAWHAAWALAWSPPALPLAAASARLAASAAYSFAAQENLQVHGGIGFTWEADCHPLYKRARSSSLVLGAPAVWQRHLVSRLVSTRGGSDEL</sequence>
<dbReference type="InterPro" id="IPR037069">
    <property type="entry name" value="AcylCoA_DH/ox_N_sf"/>
</dbReference>
<evidence type="ECO:0000313" key="8">
    <source>
        <dbReference type="EMBL" id="TDP60436.1"/>
    </source>
</evidence>
<dbReference type="SUPFAM" id="SSF56645">
    <property type="entry name" value="Acyl-CoA dehydrogenase NM domain-like"/>
    <property type="match status" value="1"/>
</dbReference>
<dbReference type="InterPro" id="IPR009100">
    <property type="entry name" value="AcylCoA_DH/oxidase_NM_dom_sf"/>
</dbReference>
<dbReference type="AlphaFoldDB" id="A0A4R6QEK8"/>
<reference evidence="8 9" key="1">
    <citation type="submission" date="2019-03" db="EMBL/GenBank/DDBJ databases">
        <title>Genomic Encyclopedia of Type Strains, Phase IV (KMG-IV): sequencing the most valuable type-strain genomes for metagenomic binning, comparative biology and taxonomic classification.</title>
        <authorList>
            <person name="Goeker M."/>
        </authorList>
    </citation>
    <scope>NUCLEOTIDE SEQUENCE [LARGE SCALE GENOMIC DNA]</scope>
    <source>
        <strain evidence="8 9">DSM 16998</strain>
    </source>
</reference>
<evidence type="ECO:0000259" key="6">
    <source>
        <dbReference type="Pfam" id="PF00441"/>
    </source>
</evidence>
<dbReference type="Pfam" id="PF02771">
    <property type="entry name" value="Acyl-CoA_dh_N"/>
    <property type="match status" value="1"/>
</dbReference>
<dbReference type="EMBL" id="SNXS01000016">
    <property type="protein sequence ID" value="TDP60436.1"/>
    <property type="molecule type" value="Genomic_DNA"/>
</dbReference>
<evidence type="ECO:0000256" key="5">
    <source>
        <dbReference type="ARBA" id="ARBA00023002"/>
    </source>
</evidence>
<keyword evidence="4" id="KW-0274">FAD</keyword>
<proteinExistence type="inferred from homology"/>
<keyword evidence="5" id="KW-0560">Oxidoreductase</keyword>
<dbReference type="InParanoid" id="A0A4R6QEK8"/>
<dbReference type="SUPFAM" id="SSF47203">
    <property type="entry name" value="Acyl-CoA dehydrogenase C-terminal domain-like"/>
    <property type="match status" value="1"/>
</dbReference>
<dbReference type="InterPro" id="IPR036250">
    <property type="entry name" value="AcylCo_DH-like_C"/>
</dbReference>
<dbReference type="InterPro" id="IPR009075">
    <property type="entry name" value="AcylCo_DH/oxidase_C"/>
</dbReference>
<evidence type="ECO:0000256" key="4">
    <source>
        <dbReference type="ARBA" id="ARBA00022827"/>
    </source>
</evidence>
<dbReference type="GO" id="GO:0050660">
    <property type="term" value="F:flavin adenine dinucleotide binding"/>
    <property type="evidence" value="ECO:0007669"/>
    <property type="project" value="InterPro"/>
</dbReference>